<accession>A0A7W7ZJ73</accession>
<reference evidence="2 3" key="1">
    <citation type="submission" date="2020-08" db="EMBL/GenBank/DDBJ databases">
        <title>Genomic Encyclopedia of Type Strains, Phase IV (KMG-V): Genome sequencing to study the core and pangenomes of soil and plant-associated prokaryotes.</title>
        <authorList>
            <person name="Whitman W."/>
        </authorList>
    </citation>
    <scope>NUCLEOTIDE SEQUENCE [LARGE SCALE GENOMIC DNA]</scope>
    <source>
        <strain evidence="2 3">M8UP14</strain>
    </source>
</reference>
<feature type="transmembrane region" description="Helical" evidence="1">
    <location>
        <begin position="48"/>
        <end position="67"/>
    </location>
</feature>
<evidence type="ECO:0000313" key="2">
    <source>
        <dbReference type="EMBL" id="MBB5060924.1"/>
    </source>
</evidence>
<feature type="transmembrane region" description="Helical" evidence="1">
    <location>
        <begin position="131"/>
        <end position="150"/>
    </location>
</feature>
<dbReference type="AlphaFoldDB" id="A0A7W7ZJ73"/>
<name>A0A7W7ZJ73_9BACT</name>
<sequence>MKELMPSEDPCVEPSPYSWSRFCFFTLIFLIFLPGGISLFFFFDKTRIGTETASVVSYTAGVILYTFSRNRGMQRYLFSCPFVRGELPRLALRHAGFLIALIALQTGAFLIQPHLSPFWLNASGEKRSLPPFVNALLFAGGALLLTEVMTNRSLLNRAHKLS</sequence>
<protein>
    <recommendedName>
        <fullName evidence="4">Cation transport ATPase-like protein</fullName>
    </recommendedName>
</protein>
<comment type="caution">
    <text evidence="2">The sequence shown here is derived from an EMBL/GenBank/DDBJ whole genome shotgun (WGS) entry which is preliminary data.</text>
</comment>
<evidence type="ECO:0000313" key="3">
    <source>
        <dbReference type="Proteomes" id="UP000540989"/>
    </source>
</evidence>
<gene>
    <name evidence="2" type="ORF">HDF16_005660</name>
</gene>
<proteinExistence type="predicted"/>
<keyword evidence="1" id="KW-1133">Transmembrane helix</keyword>
<keyword evidence="1" id="KW-0812">Transmembrane</keyword>
<evidence type="ECO:0008006" key="4">
    <source>
        <dbReference type="Google" id="ProtNLM"/>
    </source>
</evidence>
<feature type="transmembrane region" description="Helical" evidence="1">
    <location>
        <begin position="21"/>
        <end position="42"/>
    </location>
</feature>
<keyword evidence="3" id="KW-1185">Reference proteome</keyword>
<dbReference type="RefSeq" id="WP_184223519.1">
    <property type="nucleotide sequence ID" value="NZ_JACHIP010000022.1"/>
</dbReference>
<organism evidence="2 3">
    <name type="scientific">Granulicella aggregans</name>
    <dbReference type="NCBI Taxonomy" id="474949"/>
    <lineage>
        <taxon>Bacteria</taxon>
        <taxon>Pseudomonadati</taxon>
        <taxon>Acidobacteriota</taxon>
        <taxon>Terriglobia</taxon>
        <taxon>Terriglobales</taxon>
        <taxon>Acidobacteriaceae</taxon>
        <taxon>Granulicella</taxon>
    </lineage>
</organism>
<dbReference type="Proteomes" id="UP000540989">
    <property type="component" value="Unassembled WGS sequence"/>
</dbReference>
<dbReference type="EMBL" id="JACHIP010000022">
    <property type="protein sequence ID" value="MBB5060924.1"/>
    <property type="molecule type" value="Genomic_DNA"/>
</dbReference>
<keyword evidence="1" id="KW-0472">Membrane</keyword>
<feature type="transmembrane region" description="Helical" evidence="1">
    <location>
        <begin position="91"/>
        <end position="111"/>
    </location>
</feature>
<evidence type="ECO:0000256" key="1">
    <source>
        <dbReference type="SAM" id="Phobius"/>
    </source>
</evidence>